<keyword evidence="3" id="KW-1185">Reference proteome</keyword>
<evidence type="ECO:0000313" key="3">
    <source>
        <dbReference type="Proteomes" id="UP000539111"/>
    </source>
</evidence>
<proteinExistence type="predicted"/>
<feature type="transmembrane region" description="Helical" evidence="1">
    <location>
        <begin position="45"/>
        <end position="64"/>
    </location>
</feature>
<name>A0A7Z0II02_9MICO</name>
<comment type="caution">
    <text evidence="2">The sequence shown here is derived from an EMBL/GenBank/DDBJ whole genome shotgun (WGS) entry which is preliminary data.</text>
</comment>
<accession>A0A7Z0II02</accession>
<reference evidence="2 3" key="1">
    <citation type="submission" date="2020-07" db="EMBL/GenBank/DDBJ databases">
        <title>Sequencing the genomes of 1000 actinobacteria strains.</title>
        <authorList>
            <person name="Klenk H.-P."/>
        </authorList>
    </citation>
    <scope>NUCLEOTIDE SEQUENCE [LARGE SCALE GENOMIC DNA]</scope>
    <source>
        <strain evidence="2 3">DSM 26341</strain>
    </source>
</reference>
<dbReference type="Proteomes" id="UP000539111">
    <property type="component" value="Unassembled WGS sequence"/>
</dbReference>
<evidence type="ECO:0000256" key="1">
    <source>
        <dbReference type="SAM" id="Phobius"/>
    </source>
</evidence>
<evidence type="ECO:0000313" key="2">
    <source>
        <dbReference type="EMBL" id="NYI68001.1"/>
    </source>
</evidence>
<keyword evidence="1" id="KW-1133">Transmembrane helix</keyword>
<gene>
    <name evidence="2" type="ORF">BJY26_002307</name>
</gene>
<keyword evidence="1" id="KW-0812">Transmembrane</keyword>
<feature type="transmembrane region" description="Helical" evidence="1">
    <location>
        <begin position="15"/>
        <end position="39"/>
    </location>
</feature>
<dbReference type="EMBL" id="JACBZP010000001">
    <property type="protein sequence ID" value="NYI68001.1"/>
    <property type="molecule type" value="Genomic_DNA"/>
</dbReference>
<organism evidence="2 3">
    <name type="scientific">Spelaeicoccus albus</name>
    <dbReference type="NCBI Taxonomy" id="1280376"/>
    <lineage>
        <taxon>Bacteria</taxon>
        <taxon>Bacillati</taxon>
        <taxon>Actinomycetota</taxon>
        <taxon>Actinomycetes</taxon>
        <taxon>Micrococcales</taxon>
        <taxon>Brevibacteriaceae</taxon>
        <taxon>Spelaeicoccus</taxon>
    </lineage>
</organism>
<dbReference type="AlphaFoldDB" id="A0A7Z0II02"/>
<protein>
    <submittedName>
        <fullName evidence="2">Na+/melibiose symporter-like transporter</fullName>
    </submittedName>
</protein>
<dbReference type="RefSeq" id="WP_179428402.1">
    <property type="nucleotide sequence ID" value="NZ_JACBZP010000001.1"/>
</dbReference>
<sequence length="69" mass="7529">MNRIERARASSRRQFLDVLIGFVGFFGIVVFVATVAAEITGRPALSWALGLLGIVAVELALVTARRRTQ</sequence>
<keyword evidence="1" id="KW-0472">Membrane</keyword>